<dbReference type="Proteomes" id="UP000183263">
    <property type="component" value="Unassembled WGS sequence"/>
</dbReference>
<dbReference type="RefSeq" id="WP_139183366.1">
    <property type="nucleotide sequence ID" value="NZ_CP048813.1"/>
</dbReference>
<gene>
    <name evidence="1" type="ORF">SAMN05444695_1232</name>
</gene>
<dbReference type="EMBL" id="FNDN01000023">
    <property type="protein sequence ID" value="SDJ30704.1"/>
    <property type="molecule type" value="Genomic_DNA"/>
</dbReference>
<sequence length="276" mass="30350">MLGNGTGAGAPQISEWKKVRRKPSIALEAFLVAAAIGGVWMSFDYRANDDYSMFVCMAAFSATAFSAMLACRYGLVRTRSNRPDHSIDTGGMRFDFPRGLWASITVTATFVATSFIALLTARINHVLEFGWGLREFLAVGGATLMVLFSSVSLGVLFRGAARGMYLAVVPEGIEYASLGACRTAKWDDIRLVIPFEMAESPVIKVSTKFVEPASPLRKLVGLREKRRVLDIPAHAYSLEPEVLLSILKFYWEHSELRCELSTGAADQRLRAGYFSA</sequence>
<evidence type="ECO:0000313" key="1">
    <source>
        <dbReference type="EMBL" id="SDJ30704.1"/>
    </source>
</evidence>
<organism evidence="1 2">
    <name type="scientific">Rhodococcus triatomae</name>
    <dbReference type="NCBI Taxonomy" id="300028"/>
    <lineage>
        <taxon>Bacteria</taxon>
        <taxon>Bacillati</taxon>
        <taxon>Actinomycetota</taxon>
        <taxon>Actinomycetes</taxon>
        <taxon>Mycobacteriales</taxon>
        <taxon>Nocardiaceae</taxon>
        <taxon>Rhodococcus</taxon>
    </lineage>
</organism>
<reference evidence="1 2" key="1">
    <citation type="submission" date="2016-10" db="EMBL/GenBank/DDBJ databases">
        <authorList>
            <person name="de Groot N.N."/>
        </authorList>
    </citation>
    <scope>NUCLEOTIDE SEQUENCE [LARGE SCALE GENOMIC DNA]</scope>
    <source>
        <strain evidence="1 2">DSM 44892</strain>
    </source>
</reference>
<evidence type="ECO:0000313" key="2">
    <source>
        <dbReference type="Proteomes" id="UP000183263"/>
    </source>
</evidence>
<proteinExistence type="predicted"/>
<keyword evidence="2" id="KW-1185">Reference proteome</keyword>
<accession>A0A1G8SNE7</accession>
<dbReference type="OrthoDB" id="4548827at2"/>
<name>A0A1G8SNE7_9NOCA</name>
<dbReference type="AlphaFoldDB" id="A0A1G8SNE7"/>
<protein>
    <submittedName>
        <fullName evidence="1">Uncharacterized protein</fullName>
    </submittedName>
</protein>